<dbReference type="Gene3D" id="3.30.565.10">
    <property type="entry name" value="Histidine kinase-like ATPase, C-terminal domain"/>
    <property type="match status" value="1"/>
</dbReference>
<accession>A0A1X7IUE3</accession>
<keyword evidence="4" id="KW-1133">Transmembrane helix</keyword>
<dbReference type="PANTHER" id="PTHR24421">
    <property type="entry name" value="NITRATE/NITRITE SENSOR PROTEIN NARX-RELATED"/>
    <property type="match status" value="1"/>
</dbReference>
<dbReference type="AlphaFoldDB" id="A0A1X7IUE3"/>
<proteinExistence type="predicted"/>
<dbReference type="OrthoDB" id="144293at2"/>
<protein>
    <submittedName>
        <fullName evidence="7">Signal transduction histidine kinase</fullName>
    </submittedName>
</protein>
<keyword evidence="3" id="KW-0902">Two-component regulatory system</keyword>
<dbReference type="GO" id="GO:0046983">
    <property type="term" value="F:protein dimerization activity"/>
    <property type="evidence" value="ECO:0007669"/>
    <property type="project" value="InterPro"/>
</dbReference>
<dbReference type="InterPro" id="IPR011712">
    <property type="entry name" value="Sig_transdc_His_kin_sub3_dim/P"/>
</dbReference>
<dbReference type="Gene3D" id="1.20.5.1930">
    <property type="match status" value="1"/>
</dbReference>
<evidence type="ECO:0000256" key="2">
    <source>
        <dbReference type="ARBA" id="ARBA00022777"/>
    </source>
</evidence>
<dbReference type="InterPro" id="IPR036890">
    <property type="entry name" value="HATPase_C_sf"/>
</dbReference>
<dbReference type="EMBL" id="FXAR01000002">
    <property type="protein sequence ID" value="SMG18678.1"/>
    <property type="molecule type" value="Genomic_DNA"/>
</dbReference>
<name>A0A1X7IUE3_9CORY</name>
<evidence type="ECO:0000256" key="3">
    <source>
        <dbReference type="ARBA" id="ARBA00023012"/>
    </source>
</evidence>
<feature type="transmembrane region" description="Helical" evidence="4">
    <location>
        <begin position="138"/>
        <end position="158"/>
    </location>
</feature>
<dbReference type="CDD" id="cd16917">
    <property type="entry name" value="HATPase_UhpB-NarQ-NarX-like"/>
    <property type="match status" value="1"/>
</dbReference>
<dbReference type="InterPro" id="IPR050482">
    <property type="entry name" value="Sensor_HK_TwoCompSys"/>
</dbReference>
<dbReference type="Pfam" id="PF02518">
    <property type="entry name" value="HATPase_c"/>
    <property type="match status" value="1"/>
</dbReference>
<dbReference type="PIRSF" id="PIRSF037434">
    <property type="entry name" value="STHK_ChrS"/>
    <property type="match status" value="1"/>
</dbReference>
<dbReference type="InterPro" id="IPR003594">
    <property type="entry name" value="HATPase_dom"/>
</dbReference>
<dbReference type="SUPFAM" id="SSF55874">
    <property type="entry name" value="ATPase domain of HSP90 chaperone/DNA topoisomerase II/histidine kinase"/>
    <property type="match status" value="1"/>
</dbReference>
<evidence type="ECO:0000256" key="4">
    <source>
        <dbReference type="SAM" id="Phobius"/>
    </source>
</evidence>
<feature type="transmembrane region" description="Helical" evidence="4">
    <location>
        <begin position="37"/>
        <end position="57"/>
    </location>
</feature>
<organism evidence="7 8">
    <name type="scientific">Corynebacterium pollutisoli</name>
    <dbReference type="NCBI Taxonomy" id="1610489"/>
    <lineage>
        <taxon>Bacteria</taxon>
        <taxon>Bacillati</taxon>
        <taxon>Actinomycetota</taxon>
        <taxon>Actinomycetes</taxon>
        <taxon>Mycobacteriales</taxon>
        <taxon>Corynebacteriaceae</taxon>
        <taxon>Corynebacterium</taxon>
    </lineage>
</organism>
<keyword evidence="4" id="KW-0472">Membrane</keyword>
<feature type="transmembrane region" description="Helical" evidence="4">
    <location>
        <begin position="69"/>
        <end position="102"/>
    </location>
</feature>
<evidence type="ECO:0000313" key="8">
    <source>
        <dbReference type="Proteomes" id="UP000193309"/>
    </source>
</evidence>
<keyword evidence="4" id="KW-0812">Transmembrane</keyword>
<feature type="transmembrane region" description="Helical" evidence="4">
    <location>
        <begin position="109"/>
        <end position="126"/>
    </location>
</feature>
<keyword evidence="2 7" id="KW-0418">Kinase</keyword>
<feature type="domain" description="Signal transduction histidine kinase subgroup 3 dimerisation and phosphoacceptor" evidence="6">
    <location>
        <begin position="191"/>
        <end position="257"/>
    </location>
</feature>
<evidence type="ECO:0000259" key="5">
    <source>
        <dbReference type="Pfam" id="PF02518"/>
    </source>
</evidence>
<sequence length="392" mass="42136">MTALLRTLRIGLHLLFAFLLVLGLVLFLLAEPAAATGTPVLPLTVGLALVYVLGTVWEHSVGTPPRGVVWWWLAAVTLLWHALVAVSITFVWLLFPLVLLFLHLLPRTLGVVAAVAAWAIAAFVPAQLHPGEWTPASAVGPFIGTVLAVAIYWTYLALHREAAHHRRVADDLRATQEELAASEHQAGRLEERERLSREIHDTVAQGLSSIVLVSRAVRGSLERGDVDAALHQVRTIEDQAADSLAEARRFVRDLATPGEPVPVALRHIVERTRARQEALGEPLDLTLQLAGDTDRELPEPVSRVVIRAAGELLANVVKHAAAGRAVVTYGVWDSEVTLDVLDDGRGFPGTRGYGLRGLAARVASVGGELVIESDGGTAATVRIPLTSAKEPS</sequence>
<reference evidence="8" key="1">
    <citation type="submission" date="2017-04" db="EMBL/GenBank/DDBJ databases">
        <authorList>
            <person name="Varghese N."/>
            <person name="Submissions S."/>
        </authorList>
    </citation>
    <scope>NUCLEOTIDE SEQUENCE [LARGE SCALE GENOMIC DNA]</scope>
    <source>
        <strain evidence="8">VDS</strain>
    </source>
</reference>
<feature type="transmembrane region" description="Helical" evidence="4">
    <location>
        <begin position="12"/>
        <end position="30"/>
    </location>
</feature>
<dbReference type="InterPro" id="IPR017205">
    <property type="entry name" value="Sig_transdc_His_kinase_ChrS"/>
</dbReference>
<evidence type="ECO:0000256" key="1">
    <source>
        <dbReference type="ARBA" id="ARBA00022679"/>
    </source>
</evidence>
<dbReference type="Proteomes" id="UP000193309">
    <property type="component" value="Unassembled WGS sequence"/>
</dbReference>
<dbReference type="GO" id="GO:0016020">
    <property type="term" value="C:membrane"/>
    <property type="evidence" value="ECO:0007669"/>
    <property type="project" value="InterPro"/>
</dbReference>
<dbReference type="STRING" id="1610489.SAMN06295981_0977"/>
<keyword evidence="8" id="KW-1185">Reference proteome</keyword>
<dbReference type="RefSeq" id="WP_085549109.1">
    <property type="nucleotide sequence ID" value="NZ_FXAR01000002.1"/>
</dbReference>
<feature type="domain" description="Histidine kinase/HSP90-like ATPase" evidence="5">
    <location>
        <begin position="306"/>
        <end position="386"/>
    </location>
</feature>
<dbReference type="GO" id="GO:0000155">
    <property type="term" value="F:phosphorelay sensor kinase activity"/>
    <property type="evidence" value="ECO:0007669"/>
    <property type="project" value="InterPro"/>
</dbReference>
<evidence type="ECO:0000313" key="7">
    <source>
        <dbReference type="EMBL" id="SMG18678.1"/>
    </source>
</evidence>
<dbReference type="Pfam" id="PF07730">
    <property type="entry name" value="HisKA_3"/>
    <property type="match status" value="1"/>
</dbReference>
<gene>
    <name evidence="7" type="ORF">SAMN06295981_0977</name>
</gene>
<evidence type="ECO:0000259" key="6">
    <source>
        <dbReference type="Pfam" id="PF07730"/>
    </source>
</evidence>
<keyword evidence="1" id="KW-0808">Transferase</keyword>